<comment type="caution">
    <text evidence="2">The sequence shown here is derived from an EMBL/GenBank/DDBJ whole genome shotgun (WGS) entry which is preliminary data.</text>
</comment>
<dbReference type="EMBL" id="JBHLZN010000003">
    <property type="protein sequence ID" value="MFB9886940.1"/>
    <property type="molecule type" value="Genomic_DNA"/>
</dbReference>
<feature type="region of interest" description="Disordered" evidence="1">
    <location>
        <begin position="53"/>
        <end position="81"/>
    </location>
</feature>
<proteinExistence type="predicted"/>
<gene>
    <name evidence="2" type="ORF">ACFFLH_10985</name>
</gene>
<dbReference type="RefSeq" id="WP_155888955.1">
    <property type="nucleotide sequence ID" value="NZ_JAUESS010000001.1"/>
</dbReference>
<reference evidence="2 3" key="1">
    <citation type="submission" date="2024-09" db="EMBL/GenBank/DDBJ databases">
        <authorList>
            <person name="Sun Q."/>
            <person name="Mori K."/>
        </authorList>
    </citation>
    <scope>NUCLEOTIDE SEQUENCE [LARGE SCALE GENOMIC DNA]</scope>
    <source>
        <strain evidence="2 3">ATCC 51285</strain>
    </source>
</reference>
<evidence type="ECO:0008006" key="4">
    <source>
        <dbReference type="Google" id="ProtNLM"/>
    </source>
</evidence>
<accession>A0ABV5ZCC8</accession>
<protein>
    <recommendedName>
        <fullName evidence="4">DUF1127 domain-containing protein</fullName>
    </recommendedName>
</protein>
<evidence type="ECO:0000256" key="1">
    <source>
        <dbReference type="SAM" id="MobiDB-lite"/>
    </source>
</evidence>
<sequence>MMTFMGFVYTAFKKLQKKADQDLLENQVSHLNTHLLKDIGLYKDGSRIRSLNEQHNTHQAEAQPKRAGDIPAHMRLQVHRR</sequence>
<evidence type="ECO:0000313" key="3">
    <source>
        <dbReference type="Proteomes" id="UP001589628"/>
    </source>
</evidence>
<evidence type="ECO:0000313" key="2">
    <source>
        <dbReference type="EMBL" id="MFB9886940.1"/>
    </source>
</evidence>
<keyword evidence="3" id="KW-1185">Reference proteome</keyword>
<feature type="compositionally biased region" description="Basic and acidic residues" evidence="1">
    <location>
        <begin position="53"/>
        <end position="68"/>
    </location>
</feature>
<dbReference type="Proteomes" id="UP001589628">
    <property type="component" value="Unassembled WGS sequence"/>
</dbReference>
<organism evidence="2 3">
    <name type="scientific">Balneatrix alpica</name>
    <dbReference type="NCBI Taxonomy" id="75684"/>
    <lineage>
        <taxon>Bacteria</taxon>
        <taxon>Pseudomonadati</taxon>
        <taxon>Pseudomonadota</taxon>
        <taxon>Gammaproteobacteria</taxon>
        <taxon>Oceanospirillales</taxon>
        <taxon>Balneatrichaceae</taxon>
        <taxon>Balneatrix</taxon>
    </lineage>
</organism>
<name>A0ABV5ZCC8_9GAMM</name>